<keyword evidence="5" id="KW-1185">Reference proteome</keyword>
<dbReference type="EMBL" id="CP121252">
    <property type="protein sequence ID" value="WFP17241.1"/>
    <property type="molecule type" value="Genomic_DNA"/>
</dbReference>
<dbReference type="InterPro" id="IPR011234">
    <property type="entry name" value="Fumarylacetoacetase-like_C"/>
</dbReference>
<dbReference type="PANTHER" id="PTHR42796:SF4">
    <property type="entry name" value="FUMARYLACETOACETATE HYDROLASE DOMAIN-CONTAINING PROTEIN 2A"/>
    <property type="match status" value="1"/>
</dbReference>
<dbReference type="PANTHER" id="PTHR42796">
    <property type="entry name" value="FUMARYLACETOACETATE HYDROLASE DOMAIN-CONTAINING PROTEIN 2A-RELATED"/>
    <property type="match status" value="1"/>
</dbReference>
<gene>
    <name evidence="4" type="ORF">P8192_03755</name>
</gene>
<dbReference type="InterPro" id="IPR036663">
    <property type="entry name" value="Fumarylacetoacetase_C_sf"/>
</dbReference>
<accession>A0ABY8H7W3</accession>
<evidence type="ECO:0000256" key="1">
    <source>
        <dbReference type="ARBA" id="ARBA00010211"/>
    </source>
</evidence>
<sequence length="301" mass="32389">MKLATFRQPDAATDQPGATFAALITSVETHDGVETATAAVALPEVQDVGEFLAYPTEEREAIVAAALEQAEEQPASVLDPAELTYDTLVPFPTKVFCVGLNYLNHIEETGQQRPEYPSLFAKFGQSLTAAGAEIEIPAEDHRLDYEGELCIVIGEPGRRIAEADAADHIAGYAVANDVSLRGFQGRTTEWLQGKIFEATTPVGPWLVTADEFDGTGTISTFVNGERVQYDDVADQVFSPAQLVSYISTMITLLPGDLILTGTPAGVALGRRNDEGRHPWLRSGDVVEVRIEGLGAQRNTIA</sequence>
<evidence type="ECO:0000256" key="2">
    <source>
        <dbReference type="ARBA" id="ARBA00022723"/>
    </source>
</evidence>
<evidence type="ECO:0000313" key="4">
    <source>
        <dbReference type="EMBL" id="WFP17241.1"/>
    </source>
</evidence>
<protein>
    <submittedName>
        <fullName evidence="4">Fumarylacetoacetate hydrolase family protein</fullName>
    </submittedName>
</protein>
<evidence type="ECO:0000313" key="5">
    <source>
        <dbReference type="Proteomes" id="UP001219037"/>
    </source>
</evidence>
<dbReference type="SUPFAM" id="SSF56529">
    <property type="entry name" value="FAH"/>
    <property type="match status" value="1"/>
</dbReference>
<dbReference type="Gene3D" id="3.90.850.10">
    <property type="entry name" value="Fumarylacetoacetase-like, C-terminal domain"/>
    <property type="match status" value="1"/>
</dbReference>
<comment type="similarity">
    <text evidence="1">Belongs to the FAH family.</text>
</comment>
<proteinExistence type="inferred from homology"/>
<keyword evidence="4" id="KW-0378">Hydrolase</keyword>
<dbReference type="GO" id="GO:0016787">
    <property type="term" value="F:hydrolase activity"/>
    <property type="evidence" value="ECO:0007669"/>
    <property type="project" value="UniProtKB-KW"/>
</dbReference>
<dbReference type="Proteomes" id="UP001219037">
    <property type="component" value="Chromosome"/>
</dbReference>
<dbReference type="Pfam" id="PF01557">
    <property type="entry name" value="FAA_hydrolase"/>
    <property type="match status" value="1"/>
</dbReference>
<keyword evidence="2" id="KW-0479">Metal-binding</keyword>
<organism evidence="4 5">
    <name type="scientific">Citricoccus muralis</name>
    <dbReference type="NCBI Taxonomy" id="169134"/>
    <lineage>
        <taxon>Bacteria</taxon>
        <taxon>Bacillati</taxon>
        <taxon>Actinomycetota</taxon>
        <taxon>Actinomycetes</taxon>
        <taxon>Micrococcales</taxon>
        <taxon>Micrococcaceae</taxon>
        <taxon>Citricoccus</taxon>
    </lineage>
</organism>
<reference evidence="4 5" key="1">
    <citation type="submission" date="2023-04" db="EMBL/GenBank/DDBJ databases">
        <title>Funneling lignin-derived compounds into biodiesel using alkali-halophilic Citricoccus sp. P2.</title>
        <authorList>
            <person name="Luo C.-B."/>
        </authorList>
    </citation>
    <scope>NUCLEOTIDE SEQUENCE [LARGE SCALE GENOMIC DNA]</scope>
    <source>
        <strain evidence="4 5">P2</strain>
    </source>
</reference>
<dbReference type="InterPro" id="IPR051121">
    <property type="entry name" value="FAH"/>
</dbReference>
<dbReference type="RefSeq" id="WP_278158608.1">
    <property type="nucleotide sequence ID" value="NZ_CP121252.1"/>
</dbReference>
<name>A0ABY8H7W3_9MICC</name>
<evidence type="ECO:0000259" key="3">
    <source>
        <dbReference type="Pfam" id="PF01557"/>
    </source>
</evidence>
<feature type="domain" description="Fumarylacetoacetase-like C-terminal" evidence="3">
    <location>
        <begin position="94"/>
        <end position="300"/>
    </location>
</feature>